<proteinExistence type="predicted"/>
<dbReference type="InParanoid" id="A0A1Y5TC97"/>
<dbReference type="OrthoDB" id="257578at2"/>
<dbReference type="InterPro" id="IPR036280">
    <property type="entry name" value="Multihaem_cyt_sf"/>
</dbReference>
<dbReference type="AlphaFoldDB" id="A0A1Y5TC97"/>
<organism evidence="2 3">
    <name type="scientific">Oceanibacterium hippocampi</name>
    <dbReference type="NCBI Taxonomy" id="745714"/>
    <lineage>
        <taxon>Bacteria</taxon>
        <taxon>Pseudomonadati</taxon>
        <taxon>Pseudomonadota</taxon>
        <taxon>Alphaproteobacteria</taxon>
        <taxon>Sneathiellales</taxon>
        <taxon>Sneathiellaceae</taxon>
        <taxon>Oceanibacterium</taxon>
    </lineage>
</organism>
<reference evidence="2 3" key="1">
    <citation type="submission" date="2017-03" db="EMBL/GenBank/DDBJ databases">
        <authorList>
            <person name="Afonso C.L."/>
            <person name="Miller P.J."/>
            <person name="Scott M.A."/>
            <person name="Spackman E."/>
            <person name="Goraichik I."/>
            <person name="Dimitrov K.M."/>
            <person name="Suarez D.L."/>
            <person name="Swayne D.E."/>
        </authorList>
    </citation>
    <scope>NUCLEOTIDE SEQUENCE [LARGE SCALE GENOMIC DNA]</scope>
    <source>
        <strain evidence="2 3">CECT 7691</strain>
    </source>
</reference>
<dbReference type="Proteomes" id="UP000193200">
    <property type="component" value="Unassembled WGS sequence"/>
</dbReference>
<feature type="domain" description="Cytochrome c-552/4" evidence="1">
    <location>
        <begin position="55"/>
        <end position="142"/>
    </location>
</feature>
<keyword evidence="3" id="KW-1185">Reference proteome</keyword>
<name>A0A1Y5TC97_9PROT</name>
<sequence>MWGFKTPSKVTTFLLGLVALTGASLFDGQGEAAAQQTPQFLPDKHLGVTSCAGSTCHGSIEPWANSVVLQNEYVTWQQKDRHSKAYDVLLSERSQRIARNLGLENAATADVCLDCHADNIPAELRGRTFQISDGVGCEACHGGSERWLGVHLTGGGHANNVQAGMYSTVDPVKRAKLCLGCHFGDSKKFVTHRIMGAGHPRMPFELDTFTWSQPAHFRIDDDYAKRKQVTNGVQTWAIGQALAMQNILTLLTDPKRSHDGIFPELVFFDCHACHHPMSNLRWQPRASTGLGPGVVRLNDANLVMLRVIAGHVAPELGDMLQDQTRALHQASTDGIDATGAAVAALQDTLSQLIEKFASHSFGGDDMKALLKGVIDEGLRGEYVDYAAAEQATMAIGSILDAMQKAGLIDQATFDAMGAKLDEAYASVEKDEAYKPATYVAALQALKESASGL</sequence>
<dbReference type="Gene3D" id="1.10.1130.10">
    <property type="entry name" value="Flavocytochrome C3, Chain A"/>
    <property type="match status" value="1"/>
</dbReference>
<dbReference type="EMBL" id="FWFR01000002">
    <property type="protein sequence ID" value="SLN57182.1"/>
    <property type="molecule type" value="Genomic_DNA"/>
</dbReference>
<protein>
    <recommendedName>
        <fullName evidence="1">Cytochrome c-552/4 domain-containing protein</fullName>
    </recommendedName>
</protein>
<dbReference type="InterPro" id="IPR023155">
    <property type="entry name" value="Cyt_c-552/4"/>
</dbReference>
<accession>A0A1Y5TC97</accession>
<dbReference type="RefSeq" id="WP_085883838.1">
    <property type="nucleotide sequence ID" value="NZ_FWFR01000002.1"/>
</dbReference>
<dbReference type="Pfam" id="PF13435">
    <property type="entry name" value="Cytochrome_C554"/>
    <property type="match status" value="1"/>
</dbReference>
<evidence type="ECO:0000313" key="3">
    <source>
        <dbReference type="Proteomes" id="UP000193200"/>
    </source>
</evidence>
<evidence type="ECO:0000259" key="1">
    <source>
        <dbReference type="Pfam" id="PF13435"/>
    </source>
</evidence>
<gene>
    <name evidence="2" type="ORF">OCH7691_02491</name>
</gene>
<evidence type="ECO:0000313" key="2">
    <source>
        <dbReference type="EMBL" id="SLN57182.1"/>
    </source>
</evidence>
<dbReference type="SUPFAM" id="SSF48695">
    <property type="entry name" value="Multiheme cytochromes"/>
    <property type="match status" value="1"/>
</dbReference>